<accession>A0A086BCR9</accession>
<evidence type="ECO:0008006" key="6">
    <source>
        <dbReference type="Google" id="ProtNLM"/>
    </source>
</evidence>
<feature type="domain" description="HTH LytTR-type" evidence="3">
    <location>
        <begin position="147"/>
        <end position="252"/>
    </location>
</feature>
<dbReference type="STRING" id="558152.IQ37_11180"/>
<dbReference type="SMART" id="SM00850">
    <property type="entry name" value="LytTR"/>
    <property type="match status" value="1"/>
</dbReference>
<evidence type="ECO:0000313" key="4">
    <source>
        <dbReference type="EMBL" id="KFF26733.1"/>
    </source>
</evidence>
<dbReference type="OrthoDB" id="2168082at2"/>
<dbReference type="PANTHER" id="PTHR37299:SF1">
    <property type="entry name" value="STAGE 0 SPORULATION PROTEIN A HOMOLOG"/>
    <property type="match status" value="1"/>
</dbReference>
<keyword evidence="1" id="KW-0597">Phosphoprotein</keyword>
<dbReference type="AlphaFoldDB" id="A0A086BCR9"/>
<dbReference type="RefSeq" id="WP_034685011.1">
    <property type="nucleotide sequence ID" value="NZ_CP023049.2"/>
</dbReference>
<dbReference type="InterPro" id="IPR001789">
    <property type="entry name" value="Sig_transdc_resp-reg_receiver"/>
</dbReference>
<reference evidence="4 5" key="1">
    <citation type="submission" date="2014-07" db="EMBL/GenBank/DDBJ databases">
        <title>Genome of Chryseobacterium piperi CTM.</title>
        <authorList>
            <person name="Pipes S.E."/>
            <person name="Stropko S.J."/>
            <person name="Newman J.D."/>
        </authorList>
    </citation>
    <scope>NUCLEOTIDE SEQUENCE [LARGE SCALE GENOMIC DNA]</scope>
    <source>
        <strain evidence="4 5">CTM</strain>
    </source>
</reference>
<dbReference type="InterPro" id="IPR007492">
    <property type="entry name" value="LytTR_DNA-bd_dom"/>
</dbReference>
<proteinExistence type="predicted"/>
<evidence type="ECO:0000259" key="2">
    <source>
        <dbReference type="PROSITE" id="PS50110"/>
    </source>
</evidence>
<gene>
    <name evidence="4" type="ORF">IQ37_11180</name>
</gene>
<evidence type="ECO:0000259" key="3">
    <source>
        <dbReference type="PROSITE" id="PS50930"/>
    </source>
</evidence>
<dbReference type="Gene3D" id="3.40.50.2300">
    <property type="match status" value="1"/>
</dbReference>
<dbReference type="PROSITE" id="PS50110">
    <property type="entry name" value="RESPONSE_REGULATORY"/>
    <property type="match status" value="1"/>
</dbReference>
<dbReference type="SMART" id="SM00448">
    <property type="entry name" value="REC"/>
    <property type="match status" value="1"/>
</dbReference>
<protein>
    <recommendedName>
        <fullName evidence="6">LytTR family transcriptional regulator</fullName>
    </recommendedName>
</protein>
<dbReference type="PROSITE" id="PS50930">
    <property type="entry name" value="HTH_LYTTR"/>
    <property type="match status" value="1"/>
</dbReference>
<dbReference type="Proteomes" id="UP000028709">
    <property type="component" value="Unassembled WGS sequence"/>
</dbReference>
<dbReference type="KEGG" id="cpip:CJF12_03885"/>
<feature type="modified residue" description="4-aspartylphosphate" evidence="1">
    <location>
        <position position="56"/>
    </location>
</feature>
<dbReference type="Pfam" id="PF00072">
    <property type="entry name" value="Response_reg"/>
    <property type="match status" value="1"/>
</dbReference>
<evidence type="ECO:0000313" key="5">
    <source>
        <dbReference type="Proteomes" id="UP000028709"/>
    </source>
</evidence>
<feature type="domain" description="Response regulatory" evidence="2">
    <location>
        <begin position="3"/>
        <end position="116"/>
    </location>
</feature>
<organism evidence="4 5">
    <name type="scientific">Chryseobacterium piperi</name>
    <dbReference type="NCBI Taxonomy" id="558152"/>
    <lineage>
        <taxon>Bacteria</taxon>
        <taxon>Pseudomonadati</taxon>
        <taxon>Bacteroidota</taxon>
        <taxon>Flavobacteriia</taxon>
        <taxon>Flavobacteriales</taxon>
        <taxon>Weeksellaceae</taxon>
        <taxon>Chryseobacterium group</taxon>
        <taxon>Chryseobacterium</taxon>
    </lineage>
</organism>
<sequence>MTNILIVEDEGLNAEKLIRILKELRPNYTVLTVLESVEDSVNWFQSNPHPDLVFMDIRLLDGLSFEIFEQVTIQSSIIFTTAFDEYAVEAFKQNSIGYILKPVEKAELEQTILKWESQPLRSTDLKINKVIESLSNHKKEFRSRFLIPFRDKFISLPVSDIAHIYSESKITRIVTYDCKEYIINQTLEVLERELDPKFFFRVNRQYIVHISAILEIYNYYHGKLRITLKNNPELEIFASKEKSSYFKDWLDF</sequence>
<comment type="caution">
    <text evidence="4">The sequence shown here is derived from an EMBL/GenBank/DDBJ whole genome shotgun (WGS) entry which is preliminary data.</text>
</comment>
<dbReference type="GO" id="GO:0003677">
    <property type="term" value="F:DNA binding"/>
    <property type="evidence" value="ECO:0007669"/>
    <property type="project" value="InterPro"/>
</dbReference>
<dbReference type="Gene3D" id="2.40.50.1020">
    <property type="entry name" value="LytTr DNA-binding domain"/>
    <property type="match status" value="1"/>
</dbReference>
<dbReference type="eggNOG" id="COG3279">
    <property type="taxonomic scope" value="Bacteria"/>
</dbReference>
<dbReference type="InterPro" id="IPR046947">
    <property type="entry name" value="LytR-like"/>
</dbReference>
<evidence type="ECO:0000256" key="1">
    <source>
        <dbReference type="PROSITE-ProRule" id="PRU00169"/>
    </source>
</evidence>
<dbReference type="Pfam" id="PF04397">
    <property type="entry name" value="LytTR"/>
    <property type="match status" value="1"/>
</dbReference>
<dbReference type="PANTHER" id="PTHR37299">
    <property type="entry name" value="TRANSCRIPTIONAL REGULATOR-RELATED"/>
    <property type="match status" value="1"/>
</dbReference>
<dbReference type="InterPro" id="IPR011006">
    <property type="entry name" value="CheY-like_superfamily"/>
</dbReference>
<keyword evidence="5" id="KW-1185">Reference proteome</keyword>
<name>A0A086BCR9_9FLAO</name>
<dbReference type="SUPFAM" id="SSF52172">
    <property type="entry name" value="CheY-like"/>
    <property type="match status" value="1"/>
</dbReference>
<dbReference type="EMBL" id="JPRJ01000018">
    <property type="protein sequence ID" value="KFF26733.1"/>
    <property type="molecule type" value="Genomic_DNA"/>
</dbReference>
<dbReference type="GO" id="GO:0000156">
    <property type="term" value="F:phosphorelay response regulator activity"/>
    <property type="evidence" value="ECO:0007669"/>
    <property type="project" value="InterPro"/>
</dbReference>
<dbReference type="FunFam" id="3.40.50.2300:FF:000361">
    <property type="entry name" value="Two-component system response regulator"/>
    <property type="match status" value="1"/>
</dbReference>